<dbReference type="InterPro" id="IPR013761">
    <property type="entry name" value="SAM/pointed_sf"/>
</dbReference>
<keyword evidence="1" id="KW-0479">Metal-binding</keyword>
<dbReference type="InterPro" id="IPR013083">
    <property type="entry name" value="Znf_RING/FYVE/PHD"/>
</dbReference>
<keyword evidence="10" id="KW-1185">Reference proteome</keyword>
<evidence type="ECO:0000256" key="3">
    <source>
        <dbReference type="ARBA" id="ARBA00022833"/>
    </source>
</evidence>
<dbReference type="SMART" id="SM00184">
    <property type="entry name" value="RING"/>
    <property type="match status" value="1"/>
</dbReference>
<feature type="transmembrane region" description="Helical" evidence="6">
    <location>
        <begin position="434"/>
        <end position="455"/>
    </location>
</feature>
<evidence type="ECO:0008006" key="11">
    <source>
        <dbReference type="Google" id="ProtNLM"/>
    </source>
</evidence>
<feature type="compositionally biased region" description="Basic and acidic residues" evidence="5">
    <location>
        <begin position="62"/>
        <end position="81"/>
    </location>
</feature>
<keyword evidence="2 4" id="KW-0863">Zinc-finger</keyword>
<sequence>MSSKEERVLQSEYDESQYYPRVADESETDSGGTLESLDEETPIPINQETLSSPPPPPPPSKELTDKEAPSKETANDKEDIKGIVASDTQTKDVMSCGVCFQLLLDPVTLNCGHSFCLVCLAQLWNVSRNSSLLCPMCRQPWAEPGGRLPSVNVMLREVLEQTFPEKIKERRGALSPEEFNLIVQYNQGSAQRPGMGSGRERRQVNMHAIICIFMTVLCSIFLLVFFAVSISLWLVGGVGDHYMRKPVLHWTNDDVMEWFEGLGDTVIKDSREIFESEKFDGRHLLRLTDNSLKEYGLSSETSRNSLLLSIEQLKEKQRALPRNFHEFMEANKEDTVLILLTYKVFPRLTFGYLYLFRYYTIFLPVVQVQLLDREKEDTPLLTSDEENIKEIEDESKRPELIQMMDQRKTETEKEEVEDGKSYDGDSRDISSTQLIAIFLEILLVPHLVVAMYTLTGLQSEPFLSLIILFHCIVATLREVKNLRNKLRTRPAHGQTSIWSWIKTGLFNCLFYIILLMIGQTICFLFPYPLLTFTFYVLIFQTLYSLLHRRFFLPIFQSVGRFGAHGFVQFLNNNR</sequence>
<evidence type="ECO:0000256" key="6">
    <source>
        <dbReference type="SAM" id="Phobius"/>
    </source>
</evidence>
<dbReference type="SUPFAM" id="SSF57850">
    <property type="entry name" value="RING/U-box"/>
    <property type="match status" value="1"/>
</dbReference>
<dbReference type="PROSITE" id="PS50105">
    <property type="entry name" value="SAM_DOMAIN"/>
    <property type="match status" value="1"/>
</dbReference>
<keyword evidence="6" id="KW-0812">Transmembrane</keyword>
<dbReference type="EnsemblMetazoa" id="Aqu2.1.43419_001">
    <property type="protein sequence ID" value="Aqu2.1.43419_001"/>
    <property type="gene ID" value="Aqu2.1.43419"/>
</dbReference>
<evidence type="ECO:0000259" key="8">
    <source>
        <dbReference type="PROSITE" id="PS50105"/>
    </source>
</evidence>
<dbReference type="Pfam" id="PF15227">
    <property type="entry name" value="zf-C3HC4_4"/>
    <property type="match status" value="1"/>
</dbReference>
<organism evidence="9">
    <name type="scientific">Amphimedon queenslandica</name>
    <name type="common">Sponge</name>
    <dbReference type="NCBI Taxonomy" id="400682"/>
    <lineage>
        <taxon>Eukaryota</taxon>
        <taxon>Metazoa</taxon>
        <taxon>Porifera</taxon>
        <taxon>Demospongiae</taxon>
        <taxon>Heteroscleromorpha</taxon>
        <taxon>Haplosclerida</taxon>
        <taxon>Niphatidae</taxon>
        <taxon>Amphimedon</taxon>
    </lineage>
</organism>
<evidence type="ECO:0000313" key="9">
    <source>
        <dbReference type="EnsemblMetazoa" id="Aqu2.1.43419_001"/>
    </source>
</evidence>
<dbReference type="STRING" id="400682.A0A1X7VU65"/>
<dbReference type="InParanoid" id="A0A1X7VU65"/>
<dbReference type="Gene3D" id="1.10.150.50">
    <property type="entry name" value="Transcription Factor, Ets-1"/>
    <property type="match status" value="1"/>
</dbReference>
<feature type="transmembrane region" description="Helical" evidence="6">
    <location>
        <begin position="352"/>
        <end position="371"/>
    </location>
</feature>
<evidence type="ECO:0000259" key="7">
    <source>
        <dbReference type="PROSITE" id="PS50089"/>
    </source>
</evidence>
<dbReference type="Proteomes" id="UP000007879">
    <property type="component" value="Unassembled WGS sequence"/>
</dbReference>
<protein>
    <recommendedName>
        <fullName evidence="11">RING-type domain-containing protein</fullName>
    </recommendedName>
</protein>
<keyword evidence="6" id="KW-0472">Membrane</keyword>
<dbReference type="InterPro" id="IPR017907">
    <property type="entry name" value="Znf_RING_CS"/>
</dbReference>
<gene>
    <name evidence="9" type="primary">100637111</name>
</gene>
<dbReference type="GO" id="GO:0008270">
    <property type="term" value="F:zinc ion binding"/>
    <property type="evidence" value="ECO:0007669"/>
    <property type="project" value="UniProtKB-KW"/>
</dbReference>
<feature type="transmembrane region" description="Helical" evidence="6">
    <location>
        <begin position="527"/>
        <end position="546"/>
    </location>
</feature>
<feature type="region of interest" description="Disordered" evidence="5">
    <location>
        <begin position="1"/>
        <end position="82"/>
    </location>
</feature>
<accession>A0A1X7VU65</accession>
<reference evidence="9" key="2">
    <citation type="submission" date="2017-05" db="UniProtKB">
        <authorList>
            <consortium name="EnsemblMetazoa"/>
        </authorList>
    </citation>
    <scope>IDENTIFICATION</scope>
</reference>
<evidence type="ECO:0000256" key="1">
    <source>
        <dbReference type="ARBA" id="ARBA00022723"/>
    </source>
</evidence>
<feature type="transmembrane region" description="Helical" evidence="6">
    <location>
        <begin position="208"/>
        <end position="235"/>
    </location>
</feature>
<dbReference type="Gene3D" id="3.30.40.10">
    <property type="entry name" value="Zinc/RING finger domain, C3HC4 (zinc finger)"/>
    <property type="match status" value="1"/>
</dbReference>
<dbReference type="InterPro" id="IPR001660">
    <property type="entry name" value="SAM"/>
</dbReference>
<dbReference type="KEGG" id="aqu:100637111"/>
<dbReference type="EnsemblMetazoa" id="XM_019997588.1">
    <property type="protein sequence ID" value="XP_019853147.1"/>
    <property type="gene ID" value="LOC100637111"/>
</dbReference>
<dbReference type="AlphaFoldDB" id="A0A1X7VU65"/>
<dbReference type="PROSITE" id="PS00518">
    <property type="entry name" value="ZF_RING_1"/>
    <property type="match status" value="1"/>
</dbReference>
<dbReference type="OrthoDB" id="6105938at2759"/>
<dbReference type="SUPFAM" id="SSF47769">
    <property type="entry name" value="SAM/Pointed domain"/>
    <property type="match status" value="1"/>
</dbReference>
<dbReference type="SMART" id="SM00454">
    <property type="entry name" value="SAM"/>
    <property type="match status" value="1"/>
</dbReference>
<feature type="domain" description="RING-type" evidence="7">
    <location>
        <begin position="96"/>
        <end position="138"/>
    </location>
</feature>
<proteinExistence type="predicted"/>
<keyword evidence="3" id="KW-0862">Zinc</keyword>
<evidence type="ECO:0000256" key="2">
    <source>
        <dbReference type="ARBA" id="ARBA00022771"/>
    </source>
</evidence>
<feature type="transmembrane region" description="Helical" evidence="6">
    <location>
        <begin position="500"/>
        <end position="521"/>
    </location>
</feature>
<dbReference type="InterPro" id="IPR001841">
    <property type="entry name" value="Znf_RING"/>
</dbReference>
<dbReference type="Pfam" id="PF07647">
    <property type="entry name" value="SAM_2"/>
    <property type="match status" value="1"/>
</dbReference>
<feature type="transmembrane region" description="Helical" evidence="6">
    <location>
        <begin position="461"/>
        <end position="479"/>
    </location>
</feature>
<evidence type="ECO:0000256" key="4">
    <source>
        <dbReference type="PROSITE-ProRule" id="PRU00175"/>
    </source>
</evidence>
<feature type="region of interest" description="Disordered" evidence="5">
    <location>
        <begin position="405"/>
        <end position="424"/>
    </location>
</feature>
<feature type="domain" description="SAM" evidence="8">
    <location>
        <begin position="250"/>
        <end position="316"/>
    </location>
</feature>
<dbReference type="eggNOG" id="KOG4159">
    <property type="taxonomic scope" value="Eukaryota"/>
</dbReference>
<dbReference type="PANTHER" id="PTHR23327">
    <property type="entry name" value="RING FINGER PROTEIN 127"/>
    <property type="match status" value="1"/>
</dbReference>
<evidence type="ECO:0000256" key="5">
    <source>
        <dbReference type="SAM" id="MobiDB-lite"/>
    </source>
</evidence>
<name>A0A1X7VU65_AMPQE</name>
<keyword evidence="6" id="KW-1133">Transmembrane helix</keyword>
<reference evidence="10" key="1">
    <citation type="journal article" date="2010" name="Nature">
        <title>The Amphimedon queenslandica genome and the evolution of animal complexity.</title>
        <authorList>
            <person name="Srivastava M."/>
            <person name="Simakov O."/>
            <person name="Chapman J."/>
            <person name="Fahey B."/>
            <person name="Gauthier M.E."/>
            <person name="Mitros T."/>
            <person name="Richards G.S."/>
            <person name="Conaco C."/>
            <person name="Dacre M."/>
            <person name="Hellsten U."/>
            <person name="Larroux C."/>
            <person name="Putnam N.H."/>
            <person name="Stanke M."/>
            <person name="Adamska M."/>
            <person name="Darling A."/>
            <person name="Degnan S.M."/>
            <person name="Oakley T.H."/>
            <person name="Plachetzki D.C."/>
            <person name="Zhai Y."/>
            <person name="Adamski M."/>
            <person name="Calcino A."/>
            <person name="Cummins S.F."/>
            <person name="Goodstein D.M."/>
            <person name="Harris C."/>
            <person name="Jackson D.J."/>
            <person name="Leys S.P."/>
            <person name="Shu S."/>
            <person name="Woodcroft B.J."/>
            <person name="Vervoort M."/>
            <person name="Kosik K.S."/>
            <person name="Manning G."/>
            <person name="Degnan B.M."/>
            <person name="Rokhsar D.S."/>
        </authorList>
    </citation>
    <scope>NUCLEOTIDE SEQUENCE [LARGE SCALE GENOMIC DNA]</scope>
</reference>
<dbReference type="PROSITE" id="PS50089">
    <property type="entry name" value="ZF_RING_2"/>
    <property type="match status" value="1"/>
</dbReference>
<evidence type="ECO:0000313" key="10">
    <source>
        <dbReference type="Proteomes" id="UP000007879"/>
    </source>
</evidence>